<keyword evidence="3" id="KW-0808">Transferase</keyword>
<dbReference type="InterPro" id="IPR035991">
    <property type="entry name" value="Casein_kinase_II_beta-like"/>
</dbReference>
<dbReference type="GO" id="GO:0005956">
    <property type="term" value="C:protein kinase CK2 complex"/>
    <property type="evidence" value="ECO:0007669"/>
    <property type="project" value="UniProtKB-UniRule"/>
</dbReference>
<evidence type="ECO:0000256" key="1">
    <source>
        <dbReference type="ARBA" id="ARBA00006941"/>
    </source>
</evidence>
<dbReference type="EMBL" id="BDEQ01000001">
    <property type="protein sequence ID" value="GAT95104.1"/>
    <property type="molecule type" value="Genomic_DNA"/>
</dbReference>
<keyword evidence="3" id="KW-0418">Kinase</keyword>
<dbReference type="GO" id="GO:0019887">
    <property type="term" value="F:protein kinase regulator activity"/>
    <property type="evidence" value="ECO:0007669"/>
    <property type="project" value="InterPro"/>
</dbReference>
<dbReference type="GO" id="GO:0005737">
    <property type="term" value="C:cytoplasm"/>
    <property type="evidence" value="ECO:0007669"/>
    <property type="project" value="TreeGrafter"/>
</dbReference>
<dbReference type="VEuPathDB" id="AmoebaDB:EHI7A_090450"/>
<dbReference type="VEuPathDB" id="AmoebaDB:EHI_084960"/>
<dbReference type="PRINTS" id="PR00472">
    <property type="entry name" value="CASNKINASEII"/>
</dbReference>
<accession>A0A175JNY7</accession>
<evidence type="ECO:0000313" key="3">
    <source>
        <dbReference type="EMBL" id="GAT95104.1"/>
    </source>
</evidence>
<evidence type="ECO:0000256" key="2">
    <source>
        <dbReference type="RuleBase" id="RU361268"/>
    </source>
</evidence>
<dbReference type="FunFam" id="1.10.1820.10:FF:000013">
    <property type="entry name" value="Casein kinase II subunit beta"/>
    <property type="match status" value="1"/>
</dbReference>
<dbReference type="Proteomes" id="UP000078387">
    <property type="component" value="Unassembled WGS sequence"/>
</dbReference>
<comment type="similarity">
    <text evidence="1 2">Belongs to the casein kinase 2 subunit beta family.</text>
</comment>
<proteinExistence type="inferred from homology"/>
<dbReference type="eggNOG" id="KOG3092">
    <property type="taxonomic scope" value="Eukaryota"/>
</dbReference>
<organism evidence="3 4">
    <name type="scientific">Entamoeba histolytica</name>
    <dbReference type="NCBI Taxonomy" id="5759"/>
    <lineage>
        <taxon>Eukaryota</taxon>
        <taxon>Amoebozoa</taxon>
        <taxon>Evosea</taxon>
        <taxon>Archamoebae</taxon>
        <taxon>Mastigamoebida</taxon>
        <taxon>Entamoebidae</taxon>
        <taxon>Entamoeba</taxon>
    </lineage>
</organism>
<dbReference type="Gene3D" id="1.10.1820.10">
    <property type="entry name" value="protein kinase ck2 holoenzyme, chain C, domain 1"/>
    <property type="match status" value="1"/>
</dbReference>
<dbReference type="GO" id="GO:0016301">
    <property type="term" value="F:kinase activity"/>
    <property type="evidence" value="ECO:0007669"/>
    <property type="project" value="UniProtKB-KW"/>
</dbReference>
<name>A0A175JNY7_ENTHI</name>
<dbReference type="SUPFAM" id="SSF57798">
    <property type="entry name" value="Casein kinase II beta subunit"/>
    <property type="match status" value="1"/>
</dbReference>
<dbReference type="SMART" id="SM01085">
    <property type="entry name" value="CK_II_beta"/>
    <property type="match status" value="1"/>
</dbReference>
<dbReference type="VEuPathDB" id="AmoebaDB:EHI8A_118920"/>
<sequence length="239" mass="27949">MKRRESEPLIPILKNKLYPQTYFEIVFDYYLKGTLLSIDKSYLADPFNSYGMYDPDDTFQNTIFLCLSNKIFGGDDKIEQFCDVFPDIDQLDKEIIELYGKIHAQYLLTYEGCKHAKKAWEEGFWGSCRNPNCKGYHLLPYGKSYIINQSPMNLYCGCCGKLYSTDSEYVLDGAYFGPWFIPNFFLEYPELLPSSSCFLKTIPQYIYGYKIAQDQTFCESLQHQNPPLPSRKFVYKTRP</sequence>
<evidence type="ECO:0000313" key="4">
    <source>
        <dbReference type="Proteomes" id="UP000078387"/>
    </source>
</evidence>
<dbReference type="VEuPathDB" id="AmoebaDB:EHI5A_092390"/>
<dbReference type="FunFam" id="2.20.25.20:FF:000001">
    <property type="entry name" value="Casein kinase II subunit beta"/>
    <property type="match status" value="1"/>
</dbReference>
<comment type="subunit">
    <text evidence="2">Tetramer of two alpha and two beta subunits.</text>
</comment>
<comment type="caution">
    <text evidence="3">The sequence shown here is derived from an EMBL/GenBank/DDBJ whole genome shotgun (WGS) entry which is preliminary data.</text>
</comment>
<dbReference type="VEuPathDB" id="AmoebaDB:KM1_160060"/>
<dbReference type="PANTHER" id="PTHR11740:SF0">
    <property type="entry name" value="CASEIN KINASE II SUBUNIT BETA"/>
    <property type="match status" value="1"/>
</dbReference>
<gene>
    <name evidence="3" type="ORF">CL6EHI_084960</name>
</gene>
<dbReference type="Gene3D" id="2.20.25.20">
    <property type="match status" value="1"/>
</dbReference>
<protein>
    <recommendedName>
        <fullName evidence="2">Casein kinase II subunit beta</fullName>
        <shortName evidence="2">CK II beta</shortName>
    </recommendedName>
</protein>
<dbReference type="AlphaFoldDB" id="A0A175JNY7"/>
<dbReference type="InterPro" id="IPR000704">
    <property type="entry name" value="Casein_kinase_II_reg-sub"/>
</dbReference>
<dbReference type="PANTHER" id="PTHR11740">
    <property type="entry name" value="CASEIN KINASE II SUBUNIT BETA"/>
    <property type="match status" value="1"/>
</dbReference>
<dbReference type="Pfam" id="PF01214">
    <property type="entry name" value="CK_II_beta"/>
    <property type="match status" value="1"/>
</dbReference>
<dbReference type="InterPro" id="IPR016149">
    <property type="entry name" value="Casein_kin_II_reg-sub_N"/>
</dbReference>
<reference evidence="3 4" key="1">
    <citation type="submission" date="2016-05" db="EMBL/GenBank/DDBJ databases">
        <title>First whole genome sequencing of Entamoeba histolytica HM1:IMSS-clone-6.</title>
        <authorList>
            <person name="Mukherjee Avik.K."/>
            <person name="Izumyama S."/>
            <person name="Nakada-Tsukui K."/>
            <person name="Nozaki T."/>
        </authorList>
    </citation>
    <scope>NUCLEOTIDE SEQUENCE [LARGE SCALE GENOMIC DNA]</scope>
    <source>
        <strain evidence="3 4">HM1:IMSS clone 6</strain>
    </source>
</reference>